<dbReference type="InterPro" id="IPR013815">
    <property type="entry name" value="ATP_grasp_subdomain_1"/>
</dbReference>
<dbReference type="EMBL" id="JBHRTE010000048">
    <property type="protein sequence ID" value="MFC3168792.1"/>
    <property type="molecule type" value="Genomic_DNA"/>
</dbReference>
<keyword evidence="1" id="KW-0547">Nucleotide-binding</keyword>
<dbReference type="Pfam" id="PF02655">
    <property type="entry name" value="ATP-grasp_3"/>
    <property type="match status" value="1"/>
</dbReference>
<protein>
    <submittedName>
        <fullName evidence="3">ATP-grasp domain-containing protein</fullName>
    </submittedName>
</protein>
<evidence type="ECO:0000256" key="1">
    <source>
        <dbReference type="PROSITE-ProRule" id="PRU00409"/>
    </source>
</evidence>
<dbReference type="Pfam" id="PF21360">
    <property type="entry name" value="PylC-like_N"/>
    <property type="match status" value="1"/>
</dbReference>
<evidence type="ECO:0000313" key="3">
    <source>
        <dbReference type="EMBL" id="MFC3168792.1"/>
    </source>
</evidence>
<keyword evidence="4" id="KW-1185">Reference proteome</keyword>
<dbReference type="InterPro" id="IPR048764">
    <property type="entry name" value="PylC_N"/>
</dbReference>
<dbReference type="InterPro" id="IPR003806">
    <property type="entry name" value="ATP-grasp_PylC-type"/>
</dbReference>
<accession>A0ABV7IDV6</accession>
<dbReference type="Gene3D" id="3.30.1490.20">
    <property type="entry name" value="ATP-grasp fold, A domain"/>
    <property type="match status" value="1"/>
</dbReference>
<organism evidence="3 4">
    <name type="scientific">Paracoccus fontiphilus</name>
    <dbReference type="NCBI Taxonomy" id="1815556"/>
    <lineage>
        <taxon>Bacteria</taxon>
        <taxon>Pseudomonadati</taxon>
        <taxon>Pseudomonadota</taxon>
        <taxon>Alphaproteobacteria</taxon>
        <taxon>Rhodobacterales</taxon>
        <taxon>Paracoccaceae</taxon>
        <taxon>Paracoccus</taxon>
    </lineage>
</organism>
<gene>
    <name evidence="3" type="ORF">ACFOD7_12110</name>
</gene>
<feature type="domain" description="ATP-grasp" evidence="2">
    <location>
        <begin position="126"/>
        <end position="298"/>
    </location>
</feature>
<evidence type="ECO:0000313" key="4">
    <source>
        <dbReference type="Proteomes" id="UP001595557"/>
    </source>
</evidence>
<evidence type="ECO:0000259" key="2">
    <source>
        <dbReference type="PROSITE" id="PS50975"/>
    </source>
</evidence>
<dbReference type="SUPFAM" id="SSF56059">
    <property type="entry name" value="Glutathione synthetase ATP-binding domain-like"/>
    <property type="match status" value="1"/>
</dbReference>
<dbReference type="Proteomes" id="UP001595557">
    <property type="component" value="Unassembled WGS sequence"/>
</dbReference>
<comment type="caution">
    <text evidence="3">The sequence shown here is derived from an EMBL/GenBank/DDBJ whole genome shotgun (WGS) entry which is preliminary data.</text>
</comment>
<sequence length="324" mass="35335">MSDGKAFPILLSSAGRRAGLLNCFRQAGRRLNRDIVLHAADLEPDLSSACALADHAHGAPRCDDPDFIDRMLGISRDHGIRLIVPTIDTELAAYAEAADRFAAIGTRVHVSGPDTVAIVRDKNRTASVLDAAGVPVPATLTEQDLRRDPRAADWPVFAKPSGGSASRGLAVFRCASDLPDAFPEPMIFQTLLEGPEYTVNVFVDREGALRCVVPHRRLRIRAGEVEKGRTENRADLRAIAERLVAALPDARGSLCFQLIDDPRHGPRVFEINARFGGGYPLADHAGASFAQWLIEEELDLPRSAGDTWRDGVLMLRYDEAVFRG</sequence>
<reference evidence="4" key="1">
    <citation type="journal article" date="2019" name="Int. J. Syst. Evol. Microbiol.">
        <title>The Global Catalogue of Microorganisms (GCM) 10K type strain sequencing project: providing services to taxonomists for standard genome sequencing and annotation.</title>
        <authorList>
            <consortium name="The Broad Institute Genomics Platform"/>
            <consortium name="The Broad Institute Genome Sequencing Center for Infectious Disease"/>
            <person name="Wu L."/>
            <person name="Ma J."/>
        </authorList>
    </citation>
    <scope>NUCLEOTIDE SEQUENCE [LARGE SCALE GENOMIC DNA]</scope>
    <source>
        <strain evidence="4">KCTC 52239</strain>
    </source>
</reference>
<proteinExistence type="predicted"/>
<keyword evidence="1" id="KW-0067">ATP-binding</keyword>
<dbReference type="RefSeq" id="WP_242690056.1">
    <property type="nucleotide sequence ID" value="NZ_JAFNAW010000015.1"/>
</dbReference>
<dbReference type="Gene3D" id="3.30.470.20">
    <property type="entry name" value="ATP-grasp fold, B domain"/>
    <property type="match status" value="1"/>
</dbReference>
<name>A0ABV7IDV6_9RHOB</name>
<dbReference type="PROSITE" id="PS50975">
    <property type="entry name" value="ATP_GRASP"/>
    <property type="match status" value="1"/>
</dbReference>
<dbReference type="InterPro" id="IPR011761">
    <property type="entry name" value="ATP-grasp"/>
</dbReference>
<dbReference type="Gene3D" id="3.40.50.20">
    <property type="match status" value="1"/>
</dbReference>